<keyword evidence="1" id="KW-0812">Transmembrane</keyword>
<dbReference type="Proteomes" id="UP000255066">
    <property type="component" value="Unassembled WGS sequence"/>
</dbReference>
<dbReference type="EMBL" id="UGNW01000001">
    <property type="protein sequence ID" value="STX31663.1"/>
    <property type="molecule type" value="Genomic_DNA"/>
</dbReference>
<evidence type="ECO:0000256" key="1">
    <source>
        <dbReference type="SAM" id="Phobius"/>
    </source>
</evidence>
<proteinExistence type="predicted"/>
<keyword evidence="1" id="KW-1133">Transmembrane helix</keyword>
<sequence>MFSKREDTSTRFTDRIELNKVGNHLTTLRTRTRGMQASAMDVGSLSYDKYQILQKILKDIDTLIAEFNDRGPQSDPGKELREVRELLIEIHRVIAKISIHHIQTLLTFRNGTRNNIKQVILYGSMGAGIAAGAALSGPVGALFLMFGGGYLGSKTNHYAGLSGAESLLPESMKILEKIGSSAGEAIKAISKTLTLVDSSIPFFMNSQSTSITECHFEDRTLLDSEIKPGMMYICRADKNDFLAYAWRKEDGSVKRVNLNDFMQDDEKFKNYCGVEKLDESRQKAFLAILLQGSNRFSQSQYDEKFQTHHECYQRLSASEI</sequence>
<dbReference type="STRING" id="28083.Lbir_2138"/>
<dbReference type="RefSeq" id="WP_058524146.1">
    <property type="nucleotide sequence ID" value="NZ_CAAAHV010000018.1"/>
</dbReference>
<accession>A0A378I9G5</accession>
<dbReference type="AlphaFoldDB" id="A0A378I9G5"/>
<keyword evidence="1" id="KW-0472">Membrane</keyword>
<evidence type="ECO:0000313" key="2">
    <source>
        <dbReference type="EMBL" id="KTC69399.1"/>
    </source>
</evidence>
<gene>
    <name evidence="2" type="ORF">Lbir_2138</name>
    <name evidence="3" type="ORF">NCTC12437_01437</name>
</gene>
<reference evidence="2 4" key="1">
    <citation type="submission" date="2015-11" db="EMBL/GenBank/DDBJ databases">
        <title>Genomic analysis of 38 Legionella species identifies large and diverse effector repertoires.</title>
        <authorList>
            <person name="Burstein D."/>
            <person name="Amaro F."/>
            <person name="Zusman T."/>
            <person name="Lifshitz Z."/>
            <person name="Cohen O."/>
            <person name="Gilbert J.A."/>
            <person name="Pupko T."/>
            <person name="Shuman H.A."/>
            <person name="Segal G."/>
        </authorList>
    </citation>
    <scope>NUCLEOTIDE SEQUENCE [LARGE SCALE GENOMIC DNA]</scope>
    <source>
        <strain evidence="2 4">CDC#1407-AL-14</strain>
    </source>
</reference>
<evidence type="ECO:0000313" key="4">
    <source>
        <dbReference type="Proteomes" id="UP000054735"/>
    </source>
</evidence>
<name>A0A378I9G5_9GAMM</name>
<dbReference type="EMBL" id="LNXT01000040">
    <property type="protein sequence ID" value="KTC69399.1"/>
    <property type="molecule type" value="Genomic_DNA"/>
</dbReference>
<dbReference type="OrthoDB" id="10010427at2"/>
<reference evidence="3 5" key="2">
    <citation type="submission" date="2018-06" db="EMBL/GenBank/DDBJ databases">
        <authorList>
            <consortium name="Pathogen Informatics"/>
            <person name="Doyle S."/>
        </authorList>
    </citation>
    <scope>NUCLEOTIDE SEQUENCE [LARGE SCALE GENOMIC DNA]</scope>
    <source>
        <strain evidence="3 5">NCTC12437</strain>
    </source>
</reference>
<evidence type="ECO:0000313" key="5">
    <source>
        <dbReference type="Proteomes" id="UP000255066"/>
    </source>
</evidence>
<feature type="transmembrane region" description="Helical" evidence="1">
    <location>
        <begin position="119"/>
        <end position="146"/>
    </location>
</feature>
<organism evidence="3 5">
    <name type="scientific">Legionella birminghamensis</name>
    <dbReference type="NCBI Taxonomy" id="28083"/>
    <lineage>
        <taxon>Bacteria</taxon>
        <taxon>Pseudomonadati</taxon>
        <taxon>Pseudomonadota</taxon>
        <taxon>Gammaproteobacteria</taxon>
        <taxon>Legionellales</taxon>
        <taxon>Legionellaceae</taxon>
        <taxon>Legionella</taxon>
    </lineage>
</organism>
<evidence type="ECO:0000313" key="3">
    <source>
        <dbReference type="EMBL" id="STX31663.1"/>
    </source>
</evidence>
<dbReference type="Proteomes" id="UP000054735">
    <property type="component" value="Unassembled WGS sequence"/>
</dbReference>
<protein>
    <submittedName>
        <fullName evidence="3">Uncharacterized protein</fullName>
    </submittedName>
</protein>
<keyword evidence="4" id="KW-1185">Reference proteome</keyword>